<dbReference type="OrthoDB" id="2501122at2759"/>
<evidence type="ECO:0000313" key="2">
    <source>
        <dbReference type="Proteomes" id="UP000235388"/>
    </source>
</evidence>
<keyword evidence="2" id="KW-1185">Reference proteome</keyword>
<dbReference type="SUPFAM" id="SSF50978">
    <property type="entry name" value="WD40 repeat-like"/>
    <property type="match status" value="1"/>
</dbReference>
<dbReference type="InterPro" id="IPR036322">
    <property type="entry name" value="WD40_repeat_dom_sf"/>
</dbReference>
<comment type="caution">
    <text evidence="1">The sequence shown here is derived from an EMBL/GenBank/DDBJ whole genome shotgun (WGS) entry which is preliminary data.</text>
</comment>
<dbReference type="Proteomes" id="UP000235388">
    <property type="component" value="Unassembled WGS sequence"/>
</dbReference>
<evidence type="ECO:0000313" key="1">
    <source>
        <dbReference type="EMBL" id="PLW54967.1"/>
    </source>
</evidence>
<dbReference type="AlphaFoldDB" id="A0A2N5VYA1"/>
<dbReference type="InterPro" id="IPR015943">
    <property type="entry name" value="WD40/YVTN_repeat-like_dom_sf"/>
</dbReference>
<organism evidence="1 2">
    <name type="scientific">Puccinia coronata f. sp. avenae</name>
    <dbReference type="NCBI Taxonomy" id="200324"/>
    <lineage>
        <taxon>Eukaryota</taxon>
        <taxon>Fungi</taxon>
        <taxon>Dikarya</taxon>
        <taxon>Basidiomycota</taxon>
        <taxon>Pucciniomycotina</taxon>
        <taxon>Pucciniomycetes</taxon>
        <taxon>Pucciniales</taxon>
        <taxon>Pucciniaceae</taxon>
        <taxon>Puccinia</taxon>
    </lineage>
</organism>
<gene>
    <name evidence="1" type="ORF">PCANC_02734</name>
</gene>
<sequence length="690" mass="76924">MMSFSTTPHGSTYPFLLTVQRFPALPSSTGNPTTQLIAVSSSANKPHQVLVQHFHPPSPSRQARLPHDSYLVDLHGSTEYPQPAGAITAIELTVTNRAALSPCLVFGTANGSLYLTRSDFSRPHSKLKQLHRSRVIGLASCPLATQPTLLISASSAELLLWDLDDRRLQPTCLRAFGRQNPTFIANPYSSILVGVQFRRISTEQVSLLAEFEDGLVSCWNLQGLLGPETSQPTAARVFSVRHPKYLPLLDVCCASPGEERFHVFTVDPHNGWVQQSETGRKLFQLNSPVSRLLCTRYDWSAQKIELLALFRETQELMKIDIDDSPHLESPGVTMTKVESDCAFFHYDRVNGWLVTCKSTNHEMAIREMDQSIRWVQSHNIDSQAHLKRSGTGSAIKNVEFLTLGMIQGAADSEISDAELVKLLRDELDQRFKFPAHLRLAIYKRMLVQSKQQEDDLTATYYRYLARSSPETFLKKFRAAWKLEEAGFQFSLETLLSIFHGMGTYSEASLVDKLAPILYSFLKILESAEEVIMSRAEDRGGQDPATELVEIYKVCRLMLERFGDGAFGEKSPTASDRKLHYDRFVLNVSRRLAAAGSSSSSTGSSLLDHFTTHSISMGKDCLPHLTHGFLMGFCSPGSFESLMDHLVIGHSGLISLTDLCVKLLAYFSPDIVGLPSTKDIQEPILRECTIC</sequence>
<accession>A0A2N5VYA1</accession>
<protein>
    <submittedName>
        <fullName evidence="1">Uncharacterized protein</fullName>
    </submittedName>
</protein>
<dbReference type="EMBL" id="PGCJ01000038">
    <property type="protein sequence ID" value="PLW54967.1"/>
    <property type="molecule type" value="Genomic_DNA"/>
</dbReference>
<reference evidence="1 2" key="1">
    <citation type="submission" date="2017-11" db="EMBL/GenBank/DDBJ databases">
        <title>De novo assembly and phasing of dikaryotic genomes from two isolates of Puccinia coronata f. sp. avenae, the causal agent of oat crown rust.</title>
        <authorList>
            <person name="Miller M.E."/>
            <person name="Zhang Y."/>
            <person name="Omidvar V."/>
            <person name="Sperschneider J."/>
            <person name="Schwessinger B."/>
            <person name="Raley C."/>
            <person name="Palmer J.M."/>
            <person name="Garnica D."/>
            <person name="Upadhyaya N."/>
            <person name="Rathjen J."/>
            <person name="Taylor J.M."/>
            <person name="Park R.F."/>
            <person name="Dodds P.N."/>
            <person name="Hirsch C.D."/>
            <person name="Kianian S.F."/>
            <person name="Figueroa M."/>
        </authorList>
    </citation>
    <scope>NUCLEOTIDE SEQUENCE [LARGE SCALE GENOMIC DNA]</scope>
    <source>
        <strain evidence="1">12NC29</strain>
    </source>
</reference>
<proteinExistence type="predicted"/>
<dbReference type="Gene3D" id="2.130.10.10">
    <property type="entry name" value="YVTN repeat-like/Quinoprotein amine dehydrogenase"/>
    <property type="match status" value="1"/>
</dbReference>
<name>A0A2N5VYA1_9BASI</name>